<organism evidence="2 3">
    <name type="scientific">Saccharothrix espanaensis (strain ATCC 51144 / DSM 44229 / JCM 9112 / NBRC 15066 / NRRL 15764)</name>
    <dbReference type="NCBI Taxonomy" id="1179773"/>
    <lineage>
        <taxon>Bacteria</taxon>
        <taxon>Bacillati</taxon>
        <taxon>Actinomycetota</taxon>
        <taxon>Actinomycetes</taxon>
        <taxon>Pseudonocardiales</taxon>
        <taxon>Pseudonocardiaceae</taxon>
        <taxon>Saccharothrix</taxon>
    </lineage>
</organism>
<sequence length="268" mass="29310">MEPARRRQVDQRRVRGHRLGRTGGFGLLMPKVPIPPRRRGGIGTVRAVTFWKSGRTPEPLGDPGQARLAFLLNEYTAIRAELVAAVASQQAVMNYGLAAIAVIYTGVLATWSNVPLRTGILALAPVLLMFVWFVWYGEVKRLLRTRRFLWELEKKVNAVLRSPEATAGESDLPAGDVLHWESWVRGRNRWRENLHSRPAYHLSTGLLCGTGLGTTVLSVVLGVTDSGIATALLVLLYGGAAAFLALLWYAVSLVRSNPLLAGAGKPIT</sequence>
<keyword evidence="1" id="KW-1133">Transmembrane helix</keyword>
<feature type="transmembrane region" description="Helical" evidence="1">
    <location>
        <begin position="227"/>
        <end position="251"/>
    </location>
</feature>
<keyword evidence="1" id="KW-0472">Membrane</keyword>
<feature type="transmembrane region" description="Helical" evidence="1">
    <location>
        <begin position="118"/>
        <end position="137"/>
    </location>
</feature>
<dbReference type="HOGENOM" id="CLU_1037813_0_0_11"/>
<proteinExistence type="predicted"/>
<dbReference type="Proteomes" id="UP000006281">
    <property type="component" value="Chromosome"/>
</dbReference>
<keyword evidence="3" id="KW-1185">Reference proteome</keyword>
<reference evidence="2 3" key="1">
    <citation type="journal article" date="2012" name="BMC Genomics">
        <title>Complete genome sequence of Saccharothrix espanaensis DSM 44229T and comparison to the other completely sequenced Pseudonocardiaceae.</title>
        <authorList>
            <person name="Strobel T."/>
            <person name="Al-Dilaimi A."/>
            <person name="Blom J."/>
            <person name="Gessner A."/>
            <person name="Kalinowski J."/>
            <person name="Luzhetska M."/>
            <person name="Puhler A."/>
            <person name="Szczepanowski R."/>
            <person name="Bechthold A."/>
            <person name="Ruckert C."/>
        </authorList>
    </citation>
    <scope>NUCLEOTIDE SEQUENCE [LARGE SCALE GENOMIC DNA]</scope>
    <source>
        <strain evidence="3">ATCC 51144 / DSM 44229 / JCM 9112 / NBRC 15066 / NRRL 15764</strain>
    </source>
</reference>
<protein>
    <submittedName>
        <fullName evidence="2">Putative membrane protein</fullName>
    </submittedName>
</protein>
<feature type="transmembrane region" description="Helical" evidence="1">
    <location>
        <begin position="199"/>
        <end position="221"/>
    </location>
</feature>
<accession>K0JR69</accession>
<gene>
    <name evidence="2" type="ordered locus">BN6_27480</name>
</gene>
<dbReference type="KEGG" id="sesp:BN6_27480"/>
<feature type="transmembrane region" description="Helical" evidence="1">
    <location>
        <begin position="92"/>
        <end position="112"/>
    </location>
</feature>
<name>K0JR69_SACES</name>
<dbReference type="PATRIC" id="fig|1179773.3.peg.2745"/>
<evidence type="ECO:0000313" key="3">
    <source>
        <dbReference type="Proteomes" id="UP000006281"/>
    </source>
</evidence>
<keyword evidence="1" id="KW-0812">Transmembrane</keyword>
<dbReference type="EMBL" id="HE804045">
    <property type="protein sequence ID" value="CCH30060.1"/>
    <property type="molecule type" value="Genomic_DNA"/>
</dbReference>
<dbReference type="AlphaFoldDB" id="K0JR69"/>
<dbReference type="STRING" id="1179773.BN6_27480"/>
<evidence type="ECO:0000256" key="1">
    <source>
        <dbReference type="SAM" id="Phobius"/>
    </source>
</evidence>
<evidence type="ECO:0000313" key="2">
    <source>
        <dbReference type="EMBL" id="CCH30060.1"/>
    </source>
</evidence>